<reference evidence="1 2" key="1">
    <citation type="journal article" date="2019" name="Sci. Rep.">
        <title>Nanopore sequencing improves the draft genome of the human pathogenic amoeba Naegleria fowleri.</title>
        <authorList>
            <person name="Liechti N."/>
            <person name="Schurch N."/>
            <person name="Bruggmann R."/>
            <person name="Wittwer M."/>
        </authorList>
    </citation>
    <scope>NUCLEOTIDE SEQUENCE [LARGE SCALE GENOMIC DNA]</scope>
    <source>
        <strain evidence="1 2">ATCC 30894</strain>
    </source>
</reference>
<comment type="caution">
    <text evidence="1">The sequence shown here is derived from an EMBL/GenBank/DDBJ whole genome shotgun (WGS) entry which is preliminary data.</text>
</comment>
<proteinExistence type="predicted"/>
<dbReference type="GeneID" id="68108263"/>
<gene>
    <name evidence="1" type="ORF">FDP41_001045</name>
</gene>
<dbReference type="VEuPathDB" id="AmoebaDB:NfTy_049730"/>
<dbReference type="RefSeq" id="XP_044564605.1">
    <property type="nucleotide sequence ID" value="XM_044700749.1"/>
</dbReference>
<dbReference type="VEuPathDB" id="AmoebaDB:FDP41_001045"/>
<name>A0A6A5BZA4_NAEFO</name>
<accession>A0A6A5BZA4</accession>
<protein>
    <submittedName>
        <fullName evidence="1">Uncharacterized protein</fullName>
    </submittedName>
</protein>
<dbReference type="EMBL" id="VFQX01000022">
    <property type="protein sequence ID" value="KAF0979892.1"/>
    <property type="molecule type" value="Genomic_DNA"/>
</dbReference>
<keyword evidence="2" id="KW-1185">Reference proteome</keyword>
<sequence length="196" mass="22503">MYKQLEGCNIKNILQNPVKIHDKEFVFLCCNATGALKHKYVYANRSIMQSICEWAFKDDTFNANKVFNMDKPMTLPLRISLLNSLGIRTVNHLKFKVIPDIIEEHANHTDGSGIILSENVVRKIIEAYKKNFFTTGYPVGINTSEEIINTSTKRLIFLPITNIRKGCPMTCQISLQSIQITFLVYFKFDLEDSKEC</sequence>
<dbReference type="Proteomes" id="UP000444721">
    <property type="component" value="Unassembled WGS sequence"/>
</dbReference>
<evidence type="ECO:0000313" key="2">
    <source>
        <dbReference type="Proteomes" id="UP000444721"/>
    </source>
</evidence>
<dbReference type="OrthoDB" id="6513042at2759"/>
<dbReference type="AlphaFoldDB" id="A0A6A5BZA4"/>
<organism evidence="1 2">
    <name type="scientific">Naegleria fowleri</name>
    <name type="common">Brain eating amoeba</name>
    <dbReference type="NCBI Taxonomy" id="5763"/>
    <lineage>
        <taxon>Eukaryota</taxon>
        <taxon>Discoba</taxon>
        <taxon>Heterolobosea</taxon>
        <taxon>Tetramitia</taxon>
        <taxon>Eutetramitia</taxon>
        <taxon>Vahlkampfiidae</taxon>
        <taxon>Naegleria</taxon>
    </lineage>
</organism>
<evidence type="ECO:0000313" key="1">
    <source>
        <dbReference type="EMBL" id="KAF0979892.1"/>
    </source>
</evidence>